<dbReference type="EMBL" id="JAMDMX010000041">
    <property type="protein sequence ID" value="MCY9693844.1"/>
    <property type="molecule type" value="Genomic_DNA"/>
</dbReference>
<keyword evidence="2" id="KW-1185">Reference proteome</keyword>
<sequence length="68" mass="8313">MEEYIYECFFYNFTILHDHHFIYKFPNLVQFMGNDQKNQIMLFLYLKQQFENSFSVEIVQGGSRFIGN</sequence>
<organism evidence="1 2">
    <name type="scientific">Paenibacillus alginolyticus</name>
    <dbReference type="NCBI Taxonomy" id="59839"/>
    <lineage>
        <taxon>Bacteria</taxon>
        <taxon>Bacillati</taxon>
        <taxon>Bacillota</taxon>
        <taxon>Bacilli</taxon>
        <taxon>Bacillales</taxon>
        <taxon>Paenibacillaceae</taxon>
        <taxon>Paenibacillus</taxon>
    </lineage>
</organism>
<protein>
    <submittedName>
        <fullName evidence="1">Uncharacterized protein</fullName>
    </submittedName>
</protein>
<dbReference type="RefSeq" id="WP_164826755.1">
    <property type="nucleotide sequence ID" value="NZ_JAMDMW010000014.1"/>
</dbReference>
<reference evidence="1 2" key="1">
    <citation type="submission" date="2022-05" db="EMBL/GenBank/DDBJ databases">
        <title>Genome Sequencing of Bee-Associated Microbes.</title>
        <authorList>
            <person name="Dunlap C."/>
        </authorList>
    </citation>
    <scope>NUCLEOTIDE SEQUENCE [LARGE SCALE GENOMIC DNA]</scope>
    <source>
        <strain evidence="1 2">NRRL B-14421</strain>
    </source>
</reference>
<proteinExistence type="predicted"/>
<dbReference type="Proteomes" id="UP001527099">
    <property type="component" value="Unassembled WGS sequence"/>
</dbReference>
<evidence type="ECO:0000313" key="2">
    <source>
        <dbReference type="Proteomes" id="UP001527099"/>
    </source>
</evidence>
<gene>
    <name evidence="1" type="ORF">M5X19_13180</name>
</gene>
<name>A0ABT4GCG4_9BACL</name>
<comment type="caution">
    <text evidence="1">The sequence shown here is derived from an EMBL/GenBank/DDBJ whole genome shotgun (WGS) entry which is preliminary data.</text>
</comment>
<evidence type="ECO:0000313" key="1">
    <source>
        <dbReference type="EMBL" id="MCY9693844.1"/>
    </source>
</evidence>
<accession>A0ABT4GCG4</accession>